<organism evidence="3 4">
    <name type="scientific">Duganella callida</name>
    <dbReference type="NCBI Taxonomy" id="2561932"/>
    <lineage>
        <taxon>Bacteria</taxon>
        <taxon>Pseudomonadati</taxon>
        <taxon>Pseudomonadota</taxon>
        <taxon>Betaproteobacteria</taxon>
        <taxon>Burkholderiales</taxon>
        <taxon>Oxalobacteraceae</taxon>
        <taxon>Telluria group</taxon>
        <taxon>Duganella</taxon>
    </lineage>
</organism>
<dbReference type="EMBL" id="SPVG01000112">
    <property type="protein sequence ID" value="TFW23132.1"/>
    <property type="molecule type" value="Genomic_DNA"/>
</dbReference>
<dbReference type="Pfam" id="PF00582">
    <property type="entry name" value="Usp"/>
    <property type="match status" value="2"/>
</dbReference>
<keyword evidence="4" id="KW-1185">Reference proteome</keyword>
<proteinExistence type="inferred from homology"/>
<sequence>MAYRTILVHLDPTANAAPRIRLAAHLAERDDAHLVGTALSGLRRYMYAGSPFDISGAIAAGYLDAVARQAEQALAQFDRITAQIGVQSVERRKREEDDYAGLCLQALYADLVVLGQPDPEHSVDGAPLADLAPHVILNCGRPVLLVPKEGAADSISRHALVAWNGSVEAARAVSAAIPLLRHVGRVTVALFGEQAQAEQREAGADIALYLARHQLQVEVQRRSAPVDTGNAILSLAADLGADLLVAGAYGHSRFREMLLGGATRTILSAMSLPVLMAH</sequence>
<feature type="domain" description="UspA" evidence="2">
    <location>
        <begin position="3"/>
        <end position="147"/>
    </location>
</feature>
<dbReference type="CDD" id="cd00293">
    <property type="entry name" value="USP-like"/>
    <property type="match status" value="1"/>
</dbReference>
<comment type="caution">
    <text evidence="3">The sequence shown here is derived from an EMBL/GenBank/DDBJ whole genome shotgun (WGS) entry which is preliminary data.</text>
</comment>
<name>A0A4Y9SGF9_9BURK</name>
<dbReference type="OrthoDB" id="9804721at2"/>
<comment type="similarity">
    <text evidence="1">Belongs to the universal stress protein A family.</text>
</comment>
<dbReference type="PRINTS" id="PR01438">
    <property type="entry name" value="UNVRSLSTRESS"/>
</dbReference>
<dbReference type="Gene3D" id="3.40.50.12370">
    <property type="match status" value="1"/>
</dbReference>
<dbReference type="PANTHER" id="PTHR46268">
    <property type="entry name" value="STRESS RESPONSE PROTEIN NHAX"/>
    <property type="match status" value="1"/>
</dbReference>
<dbReference type="InterPro" id="IPR006015">
    <property type="entry name" value="Universal_stress_UspA"/>
</dbReference>
<reference evidence="3 4" key="1">
    <citation type="submission" date="2019-03" db="EMBL/GenBank/DDBJ databases">
        <title>Draft Genome Sequence of Duganella callidus sp. nov., a Novel Duganella Species Isolated from Cultivated Soil.</title>
        <authorList>
            <person name="Raths R."/>
            <person name="Peta V."/>
            <person name="Bucking H."/>
        </authorList>
    </citation>
    <scope>NUCLEOTIDE SEQUENCE [LARGE SCALE GENOMIC DNA]</scope>
    <source>
        <strain evidence="3 4">DN04</strain>
    </source>
</reference>
<protein>
    <submittedName>
        <fullName evidence="3">Universal stress protein</fullName>
    </submittedName>
</protein>
<dbReference type="InterPro" id="IPR006016">
    <property type="entry name" value="UspA"/>
</dbReference>
<accession>A0A4Y9SGF9</accession>
<dbReference type="SUPFAM" id="SSF52402">
    <property type="entry name" value="Adenine nucleotide alpha hydrolases-like"/>
    <property type="match status" value="2"/>
</dbReference>
<dbReference type="RefSeq" id="WP_135201698.1">
    <property type="nucleotide sequence ID" value="NZ_SPVG01000112.1"/>
</dbReference>
<evidence type="ECO:0000259" key="2">
    <source>
        <dbReference type="Pfam" id="PF00582"/>
    </source>
</evidence>
<dbReference type="Proteomes" id="UP000297729">
    <property type="component" value="Unassembled WGS sequence"/>
</dbReference>
<evidence type="ECO:0000313" key="4">
    <source>
        <dbReference type="Proteomes" id="UP000297729"/>
    </source>
</evidence>
<gene>
    <name evidence="3" type="ORF">E4L98_11475</name>
</gene>
<evidence type="ECO:0000256" key="1">
    <source>
        <dbReference type="ARBA" id="ARBA00008791"/>
    </source>
</evidence>
<evidence type="ECO:0000313" key="3">
    <source>
        <dbReference type="EMBL" id="TFW23132.1"/>
    </source>
</evidence>
<dbReference type="PANTHER" id="PTHR46268:SF15">
    <property type="entry name" value="UNIVERSAL STRESS PROTEIN HP_0031"/>
    <property type="match status" value="1"/>
</dbReference>
<feature type="domain" description="UspA" evidence="2">
    <location>
        <begin position="160"/>
        <end position="277"/>
    </location>
</feature>
<dbReference type="AlphaFoldDB" id="A0A4Y9SGF9"/>